<name>K9FXZ8_PEND1</name>
<comment type="caution">
    <text evidence="2">The sequence shown here is derived from an EMBL/GenBank/DDBJ whole genome shotgun (WGS) entry which is preliminary data.</text>
</comment>
<evidence type="ECO:0000313" key="2">
    <source>
        <dbReference type="EMBL" id="EKV13964.1"/>
    </source>
</evidence>
<feature type="region of interest" description="Disordered" evidence="1">
    <location>
        <begin position="1"/>
        <end position="34"/>
    </location>
</feature>
<dbReference type="KEGG" id="pdp:PDIP_46020"/>
<dbReference type="OrthoDB" id="4352688at2759"/>
<evidence type="ECO:0000256" key="1">
    <source>
        <dbReference type="SAM" id="MobiDB-lite"/>
    </source>
</evidence>
<gene>
    <name evidence="2" type="ORF">PDIP_46020</name>
</gene>
<organism evidence="2 3">
    <name type="scientific">Penicillium digitatum (strain Pd1 / CECT 20795)</name>
    <name type="common">Green mold</name>
    <dbReference type="NCBI Taxonomy" id="1170230"/>
    <lineage>
        <taxon>Eukaryota</taxon>
        <taxon>Fungi</taxon>
        <taxon>Dikarya</taxon>
        <taxon>Ascomycota</taxon>
        <taxon>Pezizomycotina</taxon>
        <taxon>Eurotiomycetes</taxon>
        <taxon>Eurotiomycetidae</taxon>
        <taxon>Eurotiales</taxon>
        <taxon>Aspergillaceae</taxon>
        <taxon>Penicillium</taxon>
    </lineage>
</organism>
<protein>
    <submittedName>
        <fullName evidence="2">Uncharacterized protein</fullName>
    </submittedName>
</protein>
<dbReference type="Proteomes" id="UP000009886">
    <property type="component" value="Unassembled WGS sequence"/>
</dbReference>
<dbReference type="EMBL" id="AKCU01000319">
    <property type="protein sequence ID" value="EKV13964.1"/>
    <property type="molecule type" value="Genomic_DNA"/>
</dbReference>
<sequence length="34" mass="3490">MRAIPGEKASVHTTPGLGTDAVGVQARRAGGWNQ</sequence>
<accession>K9FXZ8</accession>
<dbReference type="HOGENOM" id="CLU_3377281_0_0_1"/>
<evidence type="ECO:0000313" key="3">
    <source>
        <dbReference type="Proteomes" id="UP000009886"/>
    </source>
</evidence>
<dbReference type="AlphaFoldDB" id="K9FXZ8"/>
<reference evidence="3" key="1">
    <citation type="journal article" date="2012" name="BMC Genomics">
        <title>Genome sequence of the necrotrophic fungus Penicillium digitatum, the main postharvest pathogen of citrus.</title>
        <authorList>
            <person name="Marcet-Houben M."/>
            <person name="Ballester A.-R."/>
            <person name="de la Fuente B."/>
            <person name="Harries E."/>
            <person name="Marcos J.F."/>
            <person name="Gonzalez-Candelas L."/>
            <person name="Gabaldon T."/>
        </authorList>
    </citation>
    <scope>NUCLEOTIDE SEQUENCE [LARGE SCALE GENOMIC DNA]</scope>
    <source>
        <strain evidence="3">Pd1 / CECT 20795</strain>
    </source>
</reference>
<proteinExistence type="predicted"/>
<dbReference type="VEuPathDB" id="FungiDB:PDIP_46020"/>